<feature type="domain" description="2TM" evidence="2">
    <location>
        <begin position="28"/>
        <end position="109"/>
    </location>
</feature>
<dbReference type="Pfam" id="PF13239">
    <property type="entry name" value="2TM"/>
    <property type="match status" value="1"/>
</dbReference>
<sequence length="120" mass="14399">MNDNRKLNKKDWKNFIPTNEEELKYYTAINRVKKIKGFYIHVIVFIVINVANFISKAQQLQVHETLFQFKYFSTFLVWGVILVAHGLSVFLPNIILGQNWEEQKIKELIDKEKQNQQKWQ</sequence>
<evidence type="ECO:0000313" key="3">
    <source>
        <dbReference type="EMBL" id="POS02845.1"/>
    </source>
</evidence>
<accession>A0A2S4NAY4</accession>
<proteinExistence type="predicted"/>
<evidence type="ECO:0000313" key="4">
    <source>
        <dbReference type="Proteomes" id="UP000237056"/>
    </source>
</evidence>
<name>A0A2S4NAY4_9FLAO</name>
<reference evidence="3 4" key="1">
    <citation type="submission" date="2018-01" db="EMBL/GenBank/DDBJ databases">
        <title>Genomic Encyclopedia of Type Strains, Phase I: the one thousand microbial genomes (KMG-I) project.</title>
        <authorList>
            <person name="Goeker M."/>
        </authorList>
    </citation>
    <scope>NUCLEOTIDE SEQUENCE [LARGE SCALE GENOMIC DNA]</scope>
    <source>
        <strain evidence="3 4">DSM 17960</strain>
    </source>
</reference>
<comment type="caution">
    <text evidence="3">The sequence shown here is derived from an EMBL/GenBank/DDBJ whole genome shotgun (WGS) entry which is preliminary data.</text>
</comment>
<evidence type="ECO:0000256" key="1">
    <source>
        <dbReference type="SAM" id="Phobius"/>
    </source>
</evidence>
<evidence type="ECO:0000259" key="2">
    <source>
        <dbReference type="Pfam" id="PF13239"/>
    </source>
</evidence>
<dbReference type="InterPro" id="IPR025698">
    <property type="entry name" value="2TM_dom"/>
</dbReference>
<gene>
    <name evidence="3" type="ORF">Q361_102158</name>
</gene>
<dbReference type="OrthoDB" id="1495672at2"/>
<protein>
    <submittedName>
        <fullName evidence="3">2TM domain-containing protein</fullName>
    </submittedName>
</protein>
<feature type="transmembrane region" description="Helical" evidence="1">
    <location>
        <begin position="75"/>
        <end position="96"/>
    </location>
</feature>
<dbReference type="Proteomes" id="UP000237056">
    <property type="component" value="Unassembled WGS sequence"/>
</dbReference>
<keyword evidence="1" id="KW-1133">Transmembrane helix</keyword>
<keyword evidence="4" id="KW-1185">Reference proteome</keyword>
<keyword evidence="1" id="KW-0812">Transmembrane</keyword>
<dbReference type="AlphaFoldDB" id="A0A2S4NAY4"/>
<organism evidence="3 4">
    <name type="scientific">Flavobacterium croceum DSM 17960</name>
    <dbReference type="NCBI Taxonomy" id="1121886"/>
    <lineage>
        <taxon>Bacteria</taxon>
        <taxon>Pseudomonadati</taxon>
        <taxon>Bacteroidota</taxon>
        <taxon>Flavobacteriia</taxon>
        <taxon>Flavobacteriales</taxon>
        <taxon>Flavobacteriaceae</taxon>
        <taxon>Flavobacterium</taxon>
    </lineage>
</organism>
<dbReference type="RefSeq" id="WP_103725089.1">
    <property type="nucleotide sequence ID" value="NZ_PQNY01000002.1"/>
</dbReference>
<dbReference type="EMBL" id="PQNY01000002">
    <property type="protein sequence ID" value="POS02845.1"/>
    <property type="molecule type" value="Genomic_DNA"/>
</dbReference>
<feature type="transmembrane region" description="Helical" evidence="1">
    <location>
        <begin position="38"/>
        <end position="55"/>
    </location>
</feature>
<keyword evidence="1" id="KW-0472">Membrane</keyword>